<dbReference type="OrthoDB" id="1524907at2"/>
<proteinExistence type="predicted"/>
<comment type="caution">
    <text evidence="2">The sequence shown here is derived from an EMBL/GenBank/DDBJ whole genome shotgun (WGS) entry which is preliminary data.</text>
</comment>
<dbReference type="Gene3D" id="3.30.1460.30">
    <property type="entry name" value="YgaC/TfoX-N like chaperone"/>
    <property type="match status" value="1"/>
</dbReference>
<name>A0A2P8HMS8_CHINA</name>
<evidence type="ECO:0000313" key="3">
    <source>
        <dbReference type="Proteomes" id="UP000240971"/>
    </source>
</evidence>
<dbReference type="RefSeq" id="WP_106527956.1">
    <property type="nucleotide sequence ID" value="NZ_PYAW01000002.1"/>
</dbReference>
<dbReference type="InterPro" id="IPR007076">
    <property type="entry name" value="TfoX_N"/>
</dbReference>
<gene>
    <name evidence="2" type="ORF">CLV51_102365</name>
</gene>
<dbReference type="Pfam" id="PF04993">
    <property type="entry name" value="TfoX_N"/>
    <property type="match status" value="1"/>
</dbReference>
<evidence type="ECO:0000259" key="1">
    <source>
        <dbReference type="Pfam" id="PF04993"/>
    </source>
</evidence>
<evidence type="ECO:0000313" key="2">
    <source>
        <dbReference type="EMBL" id="PSL47510.1"/>
    </source>
</evidence>
<protein>
    <submittedName>
        <fullName evidence="2">TfoX/Sxy family transcriptional regulator of competence genes</fullName>
    </submittedName>
</protein>
<sequence length="113" mass="12698">MNKTEEQLIDWIKKSLQPMGEVTSHAMMDGKTLYCDGILFAFLDKGVIWFKSDDESDLVWDAAGSDSLTSTRKDGTVIHQHYRSAPEDVYEDAKAMRKWAKQGIAAGRRATGK</sequence>
<dbReference type="Proteomes" id="UP000240971">
    <property type="component" value="Unassembled WGS sequence"/>
</dbReference>
<organism evidence="2 3">
    <name type="scientific">Chitinophaga niastensis</name>
    <dbReference type="NCBI Taxonomy" id="536980"/>
    <lineage>
        <taxon>Bacteria</taxon>
        <taxon>Pseudomonadati</taxon>
        <taxon>Bacteroidota</taxon>
        <taxon>Chitinophagia</taxon>
        <taxon>Chitinophagales</taxon>
        <taxon>Chitinophagaceae</taxon>
        <taxon>Chitinophaga</taxon>
    </lineage>
</organism>
<keyword evidence="3" id="KW-1185">Reference proteome</keyword>
<accession>A0A2P8HMS8</accession>
<dbReference type="EMBL" id="PYAW01000002">
    <property type="protein sequence ID" value="PSL47510.1"/>
    <property type="molecule type" value="Genomic_DNA"/>
</dbReference>
<feature type="domain" description="TfoX N-terminal" evidence="1">
    <location>
        <begin position="16"/>
        <end position="106"/>
    </location>
</feature>
<reference evidence="2 3" key="1">
    <citation type="submission" date="2018-03" db="EMBL/GenBank/DDBJ databases">
        <title>Genomic Encyclopedia of Archaeal and Bacterial Type Strains, Phase II (KMG-II): from individual species to whole genera.</title>
        <authorList>
            <person name="Goeker M."/>
        </authorList>
    </citation>
    <scope>NUCLEOTIDE SEQUENCE [LARGE SCALE GENOMIC DNA]</scope>
    <source>
        <strain evidence="2 3">DSM 24859</strain>
    </source>
</reference>
<dbReference type="AlphaFoldDB" id="A0A2P8HMS8"/>
<dbReference type="SUPFAM" id="SSF159894">
    <property type="entry name" value="YgaC/TfoX-N like"/>
    <property type="match status" value="1"/>
</dbReference>